<keyword evidence="1" id="KW-0812">Transmembrane</keyword>
<gene>
    <name evidence="2" type="ORF">BOLC4T24172H</name>
</gene>
<evidence type="ECO:0000313" key="2">
    <source>
        <dbReference type="EMBL" id="VDD08721.1"/>
    </source>
</evidence>
<sequence>MNKMKVTMRSFSSLQSLTSISANFFASKKSKLSPGDVLIFNLILHLSYLTLGIELWSAILCL</sequence>
<dbReference type="EMBL" id="LR031873">
    <property type="protein sequence ID" value="VDD08721.1"/>
    <property type="molecule type" value="Genomic_DNA"/>
</dbReference>
<protein>
    <submittedName>
        <fullName evidence="2">Uncharacterized protein</fullName>
    </submittedName>
</protein>
<name>A0A3P6CFX2_BRAOL</name>
<evidence type="ECO:0000256" key="1">
    <source>
        <dbReference type="SAM" id="Phobius"/>
    </source>
</evidence>
<feature type="transmembrane region" description="Helical" evidence="1">
    <location>
        <begin position="38"/>
        <end position="61"/>
    </location>
</feature>
<accession>A0A3P6CFX2</accession>
<keyword evidence="1" id="KW-0472">Membrane</keyword>
<reference evidence="2" key="1">
    <citation type="submission" date="2018-11" db="EMBL/GenBank/DDBJ databases">
        <authorList>
            <consortium name="Genoscope - CEA"/>
            <person name="William W."/>
        </authorList>
    </citation>
    <scope>NUCLEOTIDE SEQUENCE</scope>
</reference>
<dbReference type="AlphaFoldDB" id="A0A3P6CFX2"/>
<keyword evidence="1" id="KW-1133">Transmembrane helix</keyword>
<proteinExistence type="predicted"/>
<organism evidence="2">
    <name type="scientific">Brassica oleracea</name>
    <name type="common">Wild cabbage</name>
    <dbReference type="NCBI Taxonomy" id="3712"/>
    <lineage>
        <taxon>Eukaryota</taxon>
        <taxon>Viridiplantae</taxon>
        <taxon>Streptophyta</taxon>
        <taxon>Embryophyta</taxon>
        <taxon>Tracheophyta</taxon>
        <taxon>Spermatophyta</taxon>
        <taxon>Magnoliopsida</taxon>
        <taxon>eudicotyledons</taxon>
        <taxon>Gunneridae</taxon>
        <taxon>Pentapetalae</taxon>
        <taxon>rosids</taxon>
        <taxon>malvids</taxon>
        <taxon>Brassicales</taxon>
        <taxon>Brassicaceae</taxon>
        <taxon>Brassiceae</taxon>
        <taxon>Brassica</taxon>
    </lineage>
</organism>